<dbReference type="EMBL" id="MFLJ01000012">
    <property type="protein sequence ID" value="OGG64731.1"/>
    <property type="molecule type" value="Genomic_DNA"/>
</dbReference>
<accession>A0A1F6DTJ5</accession>
<evidence type="ECO:0000256" key="4">
    <source>
        <dbReference type="ARBA" id="ARBA00022837"/>
    </source>
</evidence>
<dbReference type="Proteomes" id="UP000177232">
    <property type="component" value="Unassembled WGS sequence"/>
</dbReference>
<evidence type="ECO:0000313" key="6">
    <source>
        <dbReference type="Proteomes" id="UP000177232"/>
    </source>
</evidence>
<sequence length="339" mass="35768">MGQILSNWRVLTATFFAVVLIIGAYMLARNAKSPPLALASAEMALLQAIAARDSDGDGLPDWEEALYGTNPNITDTRNLGMTDGEAVAKGLIVPKAIADIRVATSSDGMIVDPDLPTPGKGTLTAAFAEHFFTLYLAAREANGGNDLSEAQMNDVAMQALDALAAAIAGSPDYKSERDLNIKGSGADRLREYAAQAESVLLSKTADASKSGIEYLQDGVQRNDAEAFTHLASLAKVYRESAVGLAALAVPEELIQGHLALVNAMMRLSEIMSDFARANTDPLATMLALKQYPGTMLTVGNAFFSIAAVYKNAGVTVPDGSLGAAFIYMMDSVAREQAKP</sequence>
<dbReference type="Pfam" id="PF18884">
    <property type="entry name" value="TSP3_bac"/>
    <property type="match status" value="1"/>
</dbReference>
<organism evidence="5 6">
    <name type="scientific">Candidatus Kaiserbacteria bacterium RIFCSPHIGHO2_02_FULL_55_17</name>
    <dbReference type="NCBI Taxonomy" id="1798496"/>
    <lineage>
        <taxon>Bacteria</taxon>
        <taxon>Candidatus Kaiseribacteriota</taxon>
    </lineage>
</organism>
<name>A0A1F6DTJ5_9BACT</name>
<keyword evidence="2" id="KW-0964">Secreted</keyword>
<comment type="caution">
    <text evidence="5">The sequence shown here is derived from an EMBL/GenBank/DDBJ whole genome shotgun (WGS) entry which is preliminary data.</text>
</comment>
<proteinExistence type="predicted"/>
<evidence type="ECO:0000256" key="2">
    <source>
        <dbReference type="ARBA" id="ARBA00022525"/>
    </source>
</evidence>
<gene>
    <name evidence="5" type="ORF">A3C94_03255</name>
</gene>
<dbReference type="STRING" id="1798496.A3C94_03255"/>
<evidence type="ECO:0000256" key="1">
    <source>
        <dbReference type="ARBA" id="ARBA00004613"/>
    </source>
</evidence>
<comment type="subcellular location">
    <subcellularLocation>
        <location evidence="1">Secreted</location>
    </subcellularLocation>
</comment>
<evidence type="ECO:0000256" key="3">
    <source>
        <dbReference type="ARBA" id="ARBA00022729"/>
    </source>
</evidence>
<keyword evidence="4" id="KW-0106">Calcium</keyword>
<reference evidence="5 6" key="1">
    <citation type="journal article" date="2016" name="Nat. Commun.">
        <title>Thousands of microbial genomes shed light on interconnected biogeochemical processes in an aquifer system.</title>
        <authorList>
            <person name="Anantharaman K."/>
            <person name="Brown C.T."/>
            <person name="Hug L.A."/>
            <person name="Sharon I."/>
            <person name="Castelle C.J."/>
            <person name="Probst A.J."/>
            <person name="Thomas B.C."/>
            <person name="Singh A."/>
            <person name="Wilkins M.J."/>
            <person name="Karaoz U."/>
            <person name="Brodie E.L."/>
            <person name="Williams K.H."/>
            <person name="Hubbard S.S."/>
            <person name="Banfield J.F."/>
        </authorList>
    </citation>
    <scope>NUCLEOTIDE SEQUENCE [LARGE SCALE GENOMIC DNA]</scope>
</reference>
<keyword evidence="3" id="KW-0732">Signal</keyword>
<protein>
    <submittedName>
        <fullName evidence="5">Uncharacterized protein</fullName>
    </submittedName>
</protein>
<dbReference type="InterPro" id="IPR059100">
    <property type="entry name" value="TSP3_bac"/>
</dbReference>
<evidence type="ECO:0000313" key="5">
    <source>
        <dbReference type="EMBL" id="OGG64731.1"/>
    </source>
</evidence>
<dbReference type="AlphaFoldDB" id="A0A1F6DTJ5"/>